<dbReference type="EMBL" id="KZ663255">
    <property type="protein sequence ID" value="PPS14429.1"/>
    <property type="molecule type" value="Genomic_DNA"/>
</dbReference>
<protein>
    <recommendedName>
        <fullName evidence="3">Transposase MuDR plant domain-containing protein</fullName>
    </recommendedName>
</protein>
<reference evidence="1 2" key="1">
    <citation type="submission" date="2015-01" db="EMBL/GenBank/DDBJ databases">
        <title>Genome of allotetraploid Gossypium barbadense reveals genomic plasticity and fiber elongation in cotton evolution.</title>
        <authorList>
            <person name="Chen X."/>
            <person name="Liu X."/>
            <person name="Zhao B."/>
            <person name="Zheng H."/>
            <person name="Hu Y."/>
            <person name="Lu G."/>
            <person name="Yang C."/>
            <person name="Chen J."/>
            <person name="Shan C."/>
            <person name="Zhang L."/>
            <person name="Zhou Y."/>
            <person name="Wang L."/>
            <person name="Guo W."/>
            <person name="Bai Y."/>
            <person name="Ruan J."/>
            <person name="Shangguan X."/>
            <person name="Mao Y."/>
            <person name="Jiang J."/>
            <person name="Zhu Y."/>
            <person name="Lei J."/>
            <person name="Kang H."/>
            <person name="Chen S."/>
            <person name="He X."/>
            <person name="Wang R."/>
            <person name="Wang Y."/>
            <person name="Chen J."/>
            <person name="Wang L."/>
            <person name="Yu S."/>
            <person name="Wang B."/>
            <person name="Wei J."/>
            <person name="Song S."/>
            <person name="Lu X."/>
            <person name="Gao Z."/>
            <person name="Gu W."/>
            <person name="Deng X."/>
            <person name="Ma D."/>
            <person name="Wang S."/>
            <person name="Liang W."/>
            <person name="Fang L."/>
            <person name="Cai C."/>
            <person name="Zhu X."/>
            <person name="Zhou B."/>
            <person name="Zhang Y."/>
            <person name="Chen Z."/>
            <person name="Xu S."/>
            <person name="Zhu R."/>
            <person name="Wang S."/>
            <person name="Zhang T."/>
            <person name="Zhao G."/>
        </authorList>
    </citation>
    <scope>NUCLEOTIDE SEQUENCE [LARGE SCALE GENOMIC DNA]</scope>
    <source>
        <strain evidence="2">cv. Xinhai21</strain>
        <tissue evidence="1">Leaf</tissue>
    </source>
</reference>
<accession>A0A2P5YFR5</accession>
<gene>
    <name evidence="1" type="ORF">GOBAR_AA06161</name>
</gene>
<dbReference type="AlphaFoldDB" id="A0A2P5YFR5"/>
<evidence type="ECO:0000313" key="2">
    <source>
        <dbReference type="Proteomes" id="UP000239757"/>
    </source>
</evidence>
<dbReference type="OrthoDB" id="10438082at2759"/>
<organism evidence="1 2">
    <name type="scientific">Gossypium barbadense</name>
    <name type="common">Sea Island cotton</name>
    <name type="synonym">Hibiscus barbadensis</name>
    <dbReference type="NCBI Taxonomy" id="3634"/>
    <lineage>
        <taxon>Eukaryota</taxon>
        <taxon>Viridiplantae</taxon>
        <taxon>Streptophyta</taxon>
        <taxon>Embryophyta</taxon>
        <taxon>Tracheophyta</taxon>
        <taxon>Spermatophyta</taxon>
        <taxon>Magnoliopsida</taxon>
        <taxon>eudicotyledons</taxon>
        <taxon>Gunneridae</taxon>
        <taxon>Pentapetalae</taxon>
        <taxon>rosids</taxon>
        <taxon>malvids</taxon>
        <taxon>Malvales</taxon>
        <taxon>Malvaceae</taxon>
        <taxon>Malvoideae</taxon>
        <taxon>Gossypium</taxon>
    </lineage>
</organism>
<name>A0A2P5YFR5_GOSBA</name>
<proteinExistence type="predicted"/>
<evidence type="ECO:0008006" key="3">
    <source>
        <dbReference type="Google" id="ProtNLM"/>
    </source>
</evidence>
<sequence length="244" mass="27746">MELLDDDDVETMVLLHCPLGRVNTKLVQLFTELAYAEPVENATQLSQEYGVEDPCIEVPRVFVDRRLHIHPVVIETDALGEDRSDNDDCFDYECEDFSDPNLDDALDDINDGGPNDGNDHAPSIENSSCGIVIRNDPRAYMSIVDPDAAYASEFPEYPNIIHVHLMLANPKLGELLVGQIFASKDDAIKRYSMKVADSKLTVYVGECWRLTEGYKWWVRAIFIQRSQSRRYENMLDLIHALLHV</sequence>
<evidence type="ECO:0000313" key="1">
    <source>
        <dbReference type="EMBL" id="PPS14429.1"/>
    </source>
</evidence>
<dbReference type="Proteomes" id="UP000239757">
    <property type="component" value="Unassembled WGS sequence"/>
</dbReference>